<evidence type="ECO:0000256" key="1">
    <source>
        <dbReference type="SAM" id="Phobius"/>
    </source>
</evidence>
<reference evidence="2" key="1">
    <citation type="journal article" date="2014" name="Front. Microbiol.">
        <title>High frequency of phylogenetically diverse reductive dehalogenase-homologous genes in deep subseafloor sedimentary metagenomes.</title>
        <authorList>
            <person name="Kawai M."/>
            <person name="Futagami T."/>
            <person name="Toyoda A."/>
            <person name="Takaki Y."/>
            <person name="Nishi S."/>
            <person name="Hori S."/>
            <person name="Arai W."/>
            <person name="Tsubouchi T."/>
            <person name="Morono Y."/>
            <person name="Uchiyama I."/>
            <person name="Ito T."/>
            <person name="Fujiyama A."/>
            <person name="Inagaki F."/>
            <person name="Takami H."/>
        </authorList>
    </citation>
    <scope>NUCLEOTIDE SEQUENCE</scope>
    <source>
        <strain evidence="2">Expedition CK06-06</strain>
    </source>
</reference>
<keyword evidence="1" id="KW-0812">Transmembrane</keyword>
<organism evidence="2">
    <name type="scientific">marine sediment metagenome</name>
    <dbReference type="NCBI Taxonomy" id="412755"/>
    <lineage>
        <taxon>unclassified sequences</taxon>
        <taxon>metagenomes</taxon>
        <taxon>ecological metagenomes</taxon>
    </lineage>
</organism>
<name>X0VEV6_9ZZZZ</name>
<protein>
    <submittedName>
        <fullName evidence="2">Uncharacterized protein</fullName>
    </submittedName>
</protein>
<feature type="transmembrane region" description="Helical" evidence="1">
    <location>
        <begin position="6"/>
        <end position="24"/>
    </location>
</feature>
<comment type="caution">
    <text evidence="2">The sequence shown here is derived from an EMBL/GenBank/DDBJ whole genome shotgun (WGS) entry which is preliminary data.</text>
</comment>
<proteinExistence type="predicted"/>
<keyword evidence="1" id="KW-1133">Transmembrane helix</keyword>
<evidence type="ECO:0000313" key="2">
    <source>
        <dbReference type="EMBL" id="GAG16764.1"/>
    </source>
</evidence>
<dbReference type="EMBL" id="BARS01031317">
    <property type="protein sequence ID" value="GAG16764.1"/>
    <property type="molecule type" value="Genomic_DNA"/>
</dbReference>
<gene>
    <name evidence="2" type="ORF">S01H1_48752</name>
</gene>
<dbReference type="AlphaFoldDB" id="X0VEV6"/>
<accession>X0VEV6</accession>
<feature type="non-terminal residue" evidence="2">
    <location>
        <position position="39"/>
    </location>
</feature>
<sequence length="39" mass="4295">MMPLAPFVAATGIMIIIGLGCLMFKRDMVRLLIGVEILF</sequence>
<keyword evidence="1" id="KW-0472">Membrane</keyword>